<name>A0AAD2AGT6_9LAMI</name>
<dbReference type="EMBL" id="OU503058">
    <property type="protein sequence ID" value="CAI9787473.1"/>
    <property type="molecule type" value="Genomic_DNA"/>
</dbReference>
<organism evidence="2 3">
    <name type="scientific">Fraxinus pennsylvanica</name>
    <dbReference type="NCBI Taxonomy" id="56036"/>
    <lineage>
        <taxon>Eukaryota</taxon>
        <taxon>Viridiplantae</taxon>
        <taxon>Streptophyta</taxon>
        <taxon>Embryophyta</taxon>
        <taxon>Tracheophyta</taxon>
        <taxon>Spermatophyta</taxon>
        <taxon>Magnoliopsida</taxon>
        <taxon>eudicotyledons</taxon>
        <taxon>Gunneridae</taxon>
        <taxon>Pentapetalae</taxon>
        <taxon>asterids</taxon>
        <taxon>lamiids</taxon>
        <taxon>Lamiales</taxon>
        <taxon>Oleaceae</taxon>
        <taxon>Oleeae</taxon>
        <taxon>Fraxinus</taxon>
    </lineage>
</organism>
<evidence type="ECO:0000256" key="1">
    <source>
        <dbReference type="SAM" id="MobiDB-lite"/>
    </source>
</evidence>
<dbReference type="AlphaFoldDB" id="A0AAD2AGT6"/>
<evidence type="ECO:0000313" key="3">
    <source>
        <dbReference type="Proteomes" id="UP000834106"/>
    </source>
</evidence>
<reference evidence="2" key="1">
    <citation type="submission" date="2023-05" db="EMBL/GenBank/DDBJ databases">
        <authorList>
            <person name="Huff M."/>
        </authorList>
    </citation>
    <scope>NUCLEOTIDE SEQUENCE</scope>
</reference>
<keyword evidence="3" id="KW-1185">Reference proteome</keyword>
<sequence>MQNNREMVEKQTYKKNKKNPRKRETCKSEILVWLQRPLLNPRKKETYKSEILVCMQQPLLNPRKRETCSINTSTYLVLDKHKHIRYWHRHETSVDVQMKENRAKACGGSSNAATTVLKENSSPLSNKEVLIIDRKILRMQSFKQHPCLYSTDYNSDAIFLCYQST</sequence>
<dbReference type="Proteomes" id="UP000834106">
    <property type="component" value="Chromosome 23"/>
</dbReference>
<feature type="region of interest" description="Disordered" evidence="1">
    <location>
        <begin position="1"/>
        <end position="22"/>
    </location>
</feature>
<evidence type="ECO:0000313" key="2">
    <source>
        <dbReference type="EMBL" id="CAI9787473.1"/>
    </source>
</evidence>
<proteinExistence type="predicted"/>
<accession>A0AAD2AGT6</accession>
<protein>
    <submittedName>
        <fullName evidence="2">Uncharacterized protein</fullName>
    </submittedName>
</protein>
<feature type="compositionally biased region" description="Basic and acidic residues" evidence="1">
    <location>
        <begin position="1"/>
        <end position="12"/>
    </location>
</feature>
<gene>
    <name evidence="2" type="ORF">FPE_LOCUS34903</name>
</gene>